<gene>
    <name evidence="3" type="ORF">PFX98_00215</name>
</gene>
<dbReference type="KEGG" id="pais:PFX98_00215"/>
<dbReference type="RefSeq" id="WP_285233150.1">
    <property type="nucleotide sequence ID" value="NZ_CP116346.1"/>
</dbReference>
<keyword evidence="2" id="KW-0732">Signal</keyword>
<proteinExistence type="predicted"/>
<dbReference type="InterPro" id="IPR008160">
    <property type="entry name" value="Collagen"/>
</dbReference>
<reference evidence="3" key="1">
    <citation type="submission" date="2023-01" db="EMBL/GenBank/DDBJ databases">
        <title>Whole genome sequence of Paucibacter sp. S2-9 isolated from pond sediment.</title>
        <authorList>
            <person name="Jung J.Y."/>
        </authorList>
    </citation>
    <scope>NUCLEOTIDE SEQUENCE</scope>
    <source>
        <strain evidence="3">S2-9</strain>
    </source>
</reference>
<sequence length="119" mass="11464">MSYSLSSAPLRQALYGAALLLCTALAACERPTVVTVPAAVQVAVPGPPGPAGSQGSQGYQGNTGNTGSTGSTGNTGNTGSQGEAGQTGQDGQTGQTGRTGKSGDGTTVIVMPPASAPNR</sequence>
<feature type="compositionally biased region" description="Low complexity" evidence="1">
    <location>
        <begin position="51"/>
        <end position="99"/>
    </location>
</feature>
<evidence type="ECO:0000313" key="4">
    <source>
        <dbReference type="Proteomes" id="UP001177769"/>
    </source>
</evidence>
<feature type="signal peptide" evidence="2">
    <location>
        <begin position="1"/>
        <end position="26"/>
    </location>
</feature>
<evidence type="ECO:0000313" key="3">
    <source>
        <dbReference type="EMBL" id="WIT12060.1"/>
    </source>
</evidence>
<evidence type="ECO:0000256" key="2">
    <source>
        <dbReference type="SAM" id="SignalP"/>
    </source>
</evidence>
<evidence type="ECO:0000256" key="1">
    <source>
        <dbReference type="SAM" id="MobiDB-lite"/>
    </source>
</evidence>
<dbReference type="EMBL" id="CP116346">
    <property type="protein sequence ID" value="WIT12060.1"/>
    <property type="molecule type" value="Genomic_DNA"/>
</dbReference>
<feature type="chain" id="PRO_5041729267" evidence="2">
    <location>
        <begin position="27"/>
        <end position="119"/>
    </location>
</feature>
<accession>A0AA95NBB3</accession>
<dbReference type="PANTHER" id="PTHR24637:SF421">
    <property type="entry name" value="CUTICLE COLLAGEN DPY-2"/>
    <property type="match status" value="1"/>
</dbReference>
<protein>
    <submittedName>
        <fullName evidence="3">Collagen-like protein</fullName>
    </submittedName>
</protein>
<dbReference type="PANTHER" id="PTHR24637">
    <property type="entry name" value="COLLAGEN"/>
    <property type="match status" value="1"/>
</dbReference>
<dbReference type="Pfam" id="PF01391">
    <property type="entry name" value="Collagen"/>
    <property type="match status" value="1"/>
</dbReference>
<keyword evidence="4" id="KW-1185">Reference proteome</keyword>
<keyword evidence="3" id="KW-0176">Collagen</keyword>
<feature type="region of interest" description="Disordered" evidence="1">
    <location>
        <begin position="42"/>
        <end position="119"/>
    </location>
</feature>
<dbReference type="Proteomes" id="UP001177769">
    <property type="component" value="Chromosome"/>
</dbReference>
<dbReference type="AlphaFoldDB" id="A0AA95NBB3"/>
<organism evidence="3 4">
    <name type="scientific">Paucibacter sediminis</name>
    <dbReference type="NCBI Taxonomy" id="3019553"/>
    <lineage>
        <taxon>Bacteria</taxon>
        <taxon>Pseudomonadati</taxon>
        <taxon>Pseudomonadota</taxon>
        <taxon>Betaproteobacteria</taxon>
        <taxon>Burkholderiales</taxon>
        <taxon>Sphaerotilaceae</taxon>
        <taxon>Roseateles</taxon>
    </lineage>
</organism>
<name>A0AA95NBB3_9BURK</name>